<evidence type="ECO:0000313" key="2">
    <source>
        <dbReference type="Proteomes" id="UP000031443"/>
    </source>
</evidence>
<dbReference type="Proteomes" id="UP000031443">
    <property type="component" value="Unassembled WGS sequence"/>
</dbReference>
<gene>
    <name evidence="1" type="ORF">UY3_13160</name>
</gene>
<accession>M7BND1</accession>
<organism evidence="1 2">
    <name type="scientific">Chelonia mydas</name>
    <name type="common">Green sea-turtle</name>
    <name type="synonym">Chelonia agassizi</name>
    <dbReference type="NCBI Taxonomy" id="8469"/>
    <lineage>
        <taxon>Eukaryota</taxon>
        <taxon>Metazoa</taxon>
        <taxon>Chordata</taxon>
        <taxon>Craniata</taxon>
        <taxon>Vertebrata</taxon>
        <taxon>Euteleostomi</taxon>
        <taxon>Archelosauria</taxon>
        <taxon>Testudinata</taxon>
        <taxon>Testudines</taxon>
        <taxon>Cryptodira</taxon>
        <taxon>Durocryptodira</taxon>
        <taxon>Americhelydia</taxon>
        <taxon>Chelonioidea</taxon>
        <taxon>Cheloniidae</taxon>
        <taxon>Chelonia</taxon>
    </lineage>
</organism>
<name>M7BND1_CHEMY</name>
<protein>
    <submittedName>
        <fullName evidence="1">Uncharacterized protein</fullName>
    </submittedName>
</protein>
<evidence type="ECO:0000313" key="1">
    <source>
        <dbReference type="EMBL" id="EMP29702.1"/>
    </source>
</evidence>
<reference evidence="2" key="1">
    <citation type="journal article" date="2013" name="Nat. Genet.">
        <title>The draft genomes of soft-shell turtle and green sea turtle yield insights into the development and evolution of the turtle-specific body plan.</title>
        <authorList>
            <person name="Wang Z."/>
            <person name="Pascual-Anaya J."/>
            <person name="Zadissa A."/>
            <person name="Li W."/>
            <person name="Niimura Y."/>
            <person name="Huang Z."/>
            <person name="Li C."/>
            <person name="White S."/>
            <person name="Xiong Z."/>
            <person name="Fang D."/>
            <person name="Wang B."/>
            <person name="Ming Y."/>
            <person name="Chen Y."/>
            <person name="Zheng Y."/>
            <person name="Kuraku S."/>
            <person name="Pignatelli M."/>
            <person name="Herrero J."/>
            <person name="Beal K."/>
            <person name="Nozawa M."/>
            <person name="Li Q."/>
            <person name="Wang J."/>
            <person name="Zhang H."/>
            <person name="Yu L."/>
            <person name="Shigenobu S."/>
            <person name="Wang J."/>
            <person name="Liu J."/>
            <person name="Flicek P."/>
            <person name="Searle S."/>
            <person name="Wang J."/>
            <person name="Kuratani S."/>
            <person name="Yin Y."/>
            <person name="Aken B."/>
            <person name="Zhang G."/>
            <person name="Irie N."/>
        </authorList>
    </citation>
    <scope>NUCLEOTIDE SEQUENCE [LARGE SCALE GENOMIC DNA]</scope>
</reference>
<keyword evidence="2" id="KW-1185">Reference proteome</keyword>
<sequence>MALLRRGELSLAKKAGYRRGAAGGEEQLVVKPEAETHREAGQLAVGARIGSSTQNSNGQRRLQELWDSYPQCNAPKVDGSHGTVDALRRLNALSGDTHNRLYKIAS</sequence>
<dbReference type="AlphaFoldDB" id="M7BND1"/>
<dbReference type="EMBL" id="KB554237">
    <property type="protein sequence ID" value="EMP29702.1"/>
    <property type="molecule type" value="Genomic_DNA"/>
</dbReference>
<proteinExistence type="predicted"/>